<proteinExistence type="predicted"/>
<keyword evidence="2" id="KW-1185">Reference proteome</keyword>
<organism evidence="1 2">
    <name type="scientific">Cohnella yongneupensis</name>
    <dbReference type="NCBI Taxonomy" id="425006"/>
    <lineage>
        <taxon>Bacteria</taxon>
        <taxon>Bacillati</taxon>
        <taxon>Bacillota</taxon>
        <taxon>Bacilli</taxon>
        <taxon>Bacillales</taxon>
        <taxon>Paenibacillaceae</taxon>
        <taxon>Cohnella</taxon>
    </lineage>
</organism>
<accession>A0ABW0R4B3</accession>
<dbReference type="EMBL" id="JBHSNC010000045">
    <property type="protein sequence ID" value="MFC5530657.1"/>
    <property type="molecule type" value="Genomic_DNA"/>
</dbReference>
<comment type="caution">
    <text evidence="1">The sequence shown here is derived from an EMBL/GenBank/DDBJ whole genome shotgun (WGS) entry which is preliminary data.</text>
</comment>
<name>A0ABW0R4B3_9BACL</name>
<dbReference type="Proteomes" id="UP001596108">
    <property type="component" value="Unassembled WGS sequence"/>
</dbReference>
<reference evidence="2" key="1">
    <citation type="journal article" date="2019" name="Int. J. Syst. Evol. Microbiol.">
        <title>The Global Catalogue of Microorganisms (GCM) 10K type strain sequencing project: providing services to taxonomists for standard genome sequencing and annotation.</title>
        <authorList>
            <consortium name="The Broad Institute Genomics Platform"/>
            <consortium name="The Broad Institute Genome Sequencing Center for Infectious Disease"/>
            <person name="Wu L."/>
            <person name="Ma J."/>
        </authorList>
    </citation>
    <scope>NUCLEOTIDE SEQUENCE [LARGE SCALE GENOMIC DNA]</scope>
    <source>
        <strain evidence="2">CGMCC 1.18578</strain>
    </source>
</reference>
<protein>
    <recommendedName>
        <fullName evidence="3">Regulatory protein RecX</fullName>
    </recommendedName>
</protein>
<gene>
    <name evidence="1" type="ORF">ACFPQ4_14565</name>
</gene>
<sequence length="188" mass="21344">MSQLTFDIIKEAFLAELRGEVQVTSDILFEAEAIGFPMPSDSRAAPHATSDTHFYRRASRLPDLIDQAKQSATLGAYIRRKAHQSDKVTYRAAAFEQGQISRDYWSKLLNDEIKPSKEKMLRVAVLLKLNNEESEEMLAKAGYAMSPTDLRDVVVSYCLREGHYDFVVIEQLLADHEIQSLFNDRKGS</sequence>
<evidence type="ECO:0008006" key="3">
    <source>
        <dbReference type="Google" id="ProtNLM"/>
    </source>
</evidence>
<evidence type="ECO:0000313" key="1">
    <source>
        <dbReference type="EMBL" id="MFC5530657.1"/>
    </source>
</evidence>
<evidence type="ECO:0000313" key="2">
    <source>
        <dbReference type="Proteomes" id="UP001596108"/>
    </source>
</evidence>
<dbReference type="RefSeq" id="WP_378112602.1">
    <property type="nucleotide sequence ID" value="NZ_JBHSNC010000045.1"/>
</dbReference>